<reference evidence="1 2" key="1">
    <citation type="submission" date="2015-11" db="EMBL/GenBank/DDBJ databases">
        <title>Exploring the genomic traits of fungus-feeding bacterial genus Collimonas.</title>
        <authorList>
            <person name="Song C."/>
            <person name="Schmidt R."/>
            <person name="de Jager V."/>
            <person name="Krzyzanowska D."/>
            <person name="Jongedijk E."/>
            <person name="Cankar K."/>
            <person name="Beekwilder J."/>
            <person name="van Veen A."/>
            <person name="de Boer W."/>
            <person name="van Veen J.A."/>
            <person name="Garbeva P."/>
        </authorList>
    </citation>
    <scope>NUCLEOTIDE SEQUENCE [LARGE SCALE GENOMIC DNA]</scope>
    <source>
        <strain evidence="1 2">Ter282</strain>
    </source>
</reference>
<protein>
    <submittedName>
        <fullName evidence="1">Uncharacterized protein</fullName>
    </submittedName>
</protein>
<gene>
    <name evidence="1" type="ORF">CAter282_1369</name>
</gene>
<keyword evidence="2" id="KW-1185">Reference proteome</keyword>
<organism evidence="1 2">
    <name type="scientific">Collimonas arenae</name>
    <dbReference type="NCBI Taxonomy" id="279058"/>
    <lineage>
        <taxon>Bacteria</taxon>
        <taxon>Pseudomonadati</taxon>
        <taxon>Pseudomonadota</taxon>
        <taxon>Betaproteobacteria</taxon>
        <taxon>Burkholderiales</taxon>
        <taxon>Oxalobacteraceae</taxon>
        <taxon>Collimonas</taxon>
    </lineage>
</organism>
<name>A0A127QGI1_9BURK</name>
<evidence type="ECO:0000313" key="2">
    <source>
        <dbReference type="Proteomes" id="UP000071778"/>
    </source>
</evidence>
<evidence type="ECO:0000313" key="1">
    <source>
        <dbReference type="EMBL" id="AMP09160.1"/>
    </source>
</evidence>
<accession>A0A127QGI1</accession>
<proteinExistence type="predicted"/>
<dbReference type="EMBL" id="CP013235">
    <property type="protein sequence ID" value="AMP09160.1"/>
    <property type="molecule type" value="Genomic_DNA"/>
</dbReference>
<sequence>MIVGPVAVMTTPPCVVLSFKRPTPRPSCFIWILAPPKSYYVDEDSAASASSAIACFAE</sequence>
<dbReference type="AlphaFoldDB" id="A0A127QGI1"/>
<dbReference type="Proteomes" id="UP000071778">
    <property type="component" value="Chromosome"/>
</dbReference>